<gene>
    <name evidence="2" type="ORF">LCGC14_2877410</name>
</gene>
<dbReference type="SUPFAM" id="SSF47413">
    <property type="entry name" value="lambda repressor-like DNA-binding domains"/>
    <property type="match status" value="1"/>
</dbReference>
<dbReference type="InterPro" id="IPR035069">
    <property type="entry name" value="TTHA1013/TTHA0281-like"/>
</dbReference>
<dbReference type="Gene3D" id="3.30.160.250">
    <property type="match status" value="1"/>
</dbReference>
<protein>
    <recommendedName>
        <fullName evidence="1">HTH cro/C1-type domain-containing protein</fullName>
    </recommendedName>
</protein>
<dbReference type="SUPFAM" id="SSF143100">
    <property type="entry name" value="TTHA1013/TTHA0281-like"/>
    <property type="match status" value="1"/>
</dbReference>
<dbReference type="EMBL" id="LAZR01056026">
    <property type="protein sequence ID" value="KKK75071.1"/>
    <property type="molecule type" value="Genomic_DNA"/>
</dbReference>
<sequence>MINYPAKIIYDEHDNVFNISFPDLSGCFTYAESLDEAKENAKEALTVYLESIYLRKLKIPKPSKLKGKDIYYIEPEKNVAFALWLKQKREEKGYTQEEIAKILGIKYQTYQV</sequence>
<dbReference type="InterPro" id="IPR051404">
    <property type="entry name" value="TA_system_antitoxin"/>
</dbReference>
<dbReference type="PROSITE" id="PS50943">
    <property type="entry name" value="HTH_CROC1"/>
    <property type="match status" value="1"/>
</dbReference>
<dbReference type="GO" id="GO:0003677">
    <property type="term" value="F:DNA binding"/>
    <property type="evidence" value="ECO:0007669"/>
    <property type="project" value="InterPro"/>
</dbReference>
<dbReference type="PANTHER" id="PTHR34504:SF2">
    <property type="entry name" value="UPF0150 PROTEIN SSL0259"/>
    <property type="match status" value="1"/>
</dbReference>
<dbReference type="Pfam" id="PF01381">
    <property type="entry name" value="HTH_3"/>
    <property type="match status" value="1"/>
</dbReference>
<organism evidence="2">
    <name type="scientific">marine sediment metagenome</name>
    <dbReference type="NCBI Taxonomy" id="412755"/>
    <lineage>
        <taxon>unclassified sequences</taxon>
        <taxon>metagenomes</taxon>
        <taxon>ecological metagenomes</taxon>
    </lineage>
</organism>
<evidence type="ECO:0000313" key="2">
    <source>
        <dbReference type="EMBL" id="KKK75071.1"/>
    </source>
</evidence>
<dbReference type="InterPro" id="IPR010982">
    <property type="entry name" value="Lambda_DNA-bd_dom_sf"/>
</dbReference>
<dbReference type="Pfam" id="PF15919">
    <property type="entry name" value="HicB_lk_antitox"/>
    <property type="match status" value="1"/>
</dbReference>
<proteinExistence type="predicted"/>
<dbReference type="CDD" id="cd00093">
    <property type="entry name" value="HTH_XRE"/>
    <property type="match status" value="1"/>
</dbReference>
<accession>A0A0F9ASB8</accession>
<reference evidence="2" key="1">
    <citation type="journal article" date="2015" name="Nature">
        <title>Complex archaea that bridge the gap between prokaryotes and eukaryotes.</title>
        <authorList>
            <person name="Spang A."/>
            <person name="Saw J.H."/>
            <person name="Jorgensen S.L."/>
            <person name="Zaremba-Niedzwiedzka K."/>
            <person name="Martijn J."/>
            <person name="Lind A.E."/>
            <person name="van Eijk R."/>
            <person name="Schleper C."/>
            <person name="Guy L."/>
            <person name="Ettema T.J."/>
        </authorList>
    </citation>
    <scope>NUCLEOTIDE SEQUENCE</scope>
</reference>
<dbReference type="PANTHER" id="PTHR34504">
    <property type="entry name" value="ANTITOXIN HICB"/>
    <property type="match status" value="1"/>
</dbReference>
<evidence type="ECO:0000259" key="1">
    <source>
        <dbReference type="PROSITE" id="PS50943"/>
    </source>
</evidence>
<dbReference type="Gene3D" id="1.10.260.40">
    <property type="entry name" value="lambda repressor-like DNA-binding domains"/>
    <property type="match status" value="1"/>
</dbReference>
<dbReference type="InterPro" id="IPR001387">
    <property type="entry name" value="Cro/C1-type_HTH"/>
</dbReference>
<dbReference type="AlphaFoldDB" id="A0A0F9ASB8"/>
<comment type="caution">
    <text evidence="2">The sequence shown here is derived from an EMBL/GenBank/DDBJ whole genome shotgun (WGS) entry which is preliminary data.</text>
</comment>
<feature type="domain" description="HTH cro/C1-type" evidence="1">
    <location>
        <begin position="85"/>
        <end position="111"/>
    </location>
</feature>
<name>A0A0F9ASB8_9ZZZZ</name>
<dbReference type="InterPro" id="IPR031807">
    <property type="entry name" value="HicB-like"/>
</dbReference>